<protein>
    <submittedName>
        <fullName evidence="1">Uncharacterized protein</fullName>
    </submittedName>
</protein>
<accession>A0A0D3KMC5</accession>
<sequence length="468" mass="50975">MWSVLCLAVDSRLRLSQTPVSAVVGLAAATTAPLAVAPPAAKPGSRIELCRTLFDRFAQGQELLRRNHGVPVLNQQAVLDIFITYLSVQCRVPAEVTEMLQRMRAGSLMNNAGGTTGGRLQLSNACLIKEPAFFDSVCNDFFRSGPTCHFELFPSTTKSIEAFVSLLAVEAEQRERPIRLLVPSDAHYCWRNIMNSYETHPYLHHCPVAVGSDDAHGLRLRDGDFVVAVFTLANTVSGRATELAWFQGLLGHVSAQGATPHVFVDAALSGCVMSREVLDLRADAPPDGVAALLSSAFGLVQSSFKDFGLSSLLFVDDAPLECCAERAAETGLAVTVAGGAHPLIKHAPVTSIPESPTLGFLLFAREYTAFRRRCFNTFAQRLESAIPEEVEYQLRPLFPLLHVEFASEELAARLTAALVKTYSLITIDAEPNVLRLWPTPTNHDVADAIADFFEGGDREGQSDSYWDI</sequence>
<evidence type="ECO:0000313" key="1">
    <source>
        <dbReference type="EnsemblProtists" id="EOD36910"/>
    </source>
</evidence>
<evidence type="ECO:0000313" key="2">
    <source>
        <dbReference type="Proteomes" id="UP000013827"/>
    </source>
</evidence>
<dbReference type="RefSeq" id="XP_005789339.1">
    <property type="nucleotide sequence ID" value="XM_005789282.1"/>
</dbReference>
<dbReference type="KEGG" id="ehx:EMIHUDRAFT_462390"/>
<dbReference type="Proteomes" id="UP000013827">
    <property type="component" value="Unassembled WGS sequence"/>
</dbReference>
<proteinExistence type="predicted"/>
<organism evidence="1 2">
    <name type="scientific">Emiliania huxleyi (strain CCMP1516)</name>
    <dbReference type="NCBI Taxonomy" id="280463"/>
    <lineage>
        <taxon>Eukaryota</taxon>
        <taxon>Haptista</taxon>
        <taxon>Haptophyta</taxon>
        <taxon>Prymnesiophyceae</taxon>
        <taxon>Isochrysidales</taxon>
        <taxon>Noelaerhabdaceae</taxon>
        <taxon>Emiliania</taxon>
    </lineage>
</organism>
<dbReference type="EnsemblProtists" id="EOD36910">
    <property type="protein sequence ID" value="EOD36910"/>
    <property type="gene ID" value="EMIHUDRAFT_462390"/>
</dbReference>
<dbReference type="HOGENOM" id="CLU_584539_0_0_1"/>
<name>A0A0D3KMC5_EMIH1</name>
<keyword evidence="2" id="KW-1185">Reference proteome</keyword>
<dbReference type="GeneID" id="17282180"/>
<dbReference type="PaxDb" id="2903-EOD36910"/>
<reference evidence="2" key="1">
    <citation type="journal article" date="2013" name="Nature">
        <title>Pan genome of the phytoplankton Emiliania underpins its global distribution.</title>
        <authorList>
            <person name="Read B.A."/>
            <person name="Kegel J."/>
            <person name="Klute M.J."/>
            <person name="Kuo A."/>
            <person name="Lefebvre S.C."/>
            <person name="Maumus F."/>
            <person name="Mayer C."/>
            <person name="Miller J."/>
            <person name="Monier A."/>
            <person name="Salamov A."/>
            <person name="Young J."/>
            <person name="Aguilar M."/>
            <person name="Claverie J.M."/>
            <person name="Frickenhaus S."/>
            <person name="Gonzalez K."/>
            <person name="Herman E.K."/>
            <person name="Lin Y.C."/>
            <person name="Napier J."/>
            <person name="Ogata H."/>
            <person name="Sarno A.F."/>
            <person name="Shmutz J."/>
            <person name="Schroeder D."/>
            <person name="de Vargas C."/>
            <person name="Verret F."/>
            <person name="von Dassow P."/>
            <person name="Valentin K."/>
            <person name="Van de Peer Y."/>
            <person name="Wheeler G."/>
            <person name="Dacks J.B."/>
            <person name="Delwiche C.F."/>
            <person name="Dyhrman S.T."/>
            <person name="Glockner G."/>
            <person name="John U."/>
            <person name="Richards T."/>
            <person name="Worden A.Z."/>
            <person name="Zhang X."/>
            <person name="Grigoriev I.V."/>
            <person name="Allen A.E."/>
            <person name="Bidle K."/>
            <person name="Borodovsky M."/>
            <person name="Bowler C."/>
            <person name="Brownlee C."/>
            <person name="Cock J.M."/>
            <person name="Elias M."/>
            <person name="Gladyshev V.N."/>
            <person name="Groth M."/>
            <person name="Guda C."/>
            <person name="Hadaegh A."/>
            <person name="Iglesias-Rodriguez M.D."/>
            <person name="Jenkins J."/>
            <person name="Jones B.M."/>
            <person name="Lawson T."/>
            <person name="Leese F."/>
            <person name="Lindquist E."/>
            <person name="Lobanov A."/>
            <person name="Lomsadze A."/>
            <person name="Malik S.B."/>
            <person name="Marsh M.E."/>
            <person name="Mackinder L."/>
            <person name="Mock T."/>
            <person name="Mueller-Roeber B."/>
            <person name="Pagarete A."/>
            <person name="Parker M."/>
            <person name="Probert I."/>
            <person name="Quesneville H."/>
            <person name="Raines C."/>
            <person name="Rensing S.A."/>
            <person name="Riano-Pachon D.M."/>
            <person name="Richier S."/>
            <person name="Rokitta S."/>
            <person name="Shiraiwa Y."/>
            <person name="Soanes D.M."/>
            <person name="van der Giezen M."/>
            <person name="Wahlund T.M."/>
            <person name="Williams B."/>
            <person name="Wilson W."/>
            <person name="Wolfe G."/>
            <person name="Wurch L.L."/>
        </authorList>
    </citation>
    <scope>NUCLEOTIDE SEQUENCE</scope>
</reference>
<reference evidence="1" key="2">
    <citation type="submission" date="2024-10" db="UniProtKB">
        <authorList>
            <consortium name="EnsemblProtists"/>
        </authorList>
    </citation>
    <scope>IDENTIFICATION</scope>
</reference>
<dbReference type="AlphaFoldDB" id="A0A0D3KMC5"/>